<evidence type="ECO:0000256" key="2">
    <source>
        <dbReference type="ARBA" id="ARBA00022980"/>
    </source>
</evidence>
<dbReference type="RefSeq" id="XP_002173947.2">
    <property type="nucleotide sequence ID" value="XM_002173911.2"/>
</dbReference>
<dbReference type="SUPFAM" id="SSF54575">
    <property type="entry name" value="Ribosomal protein L31e"/>
    <property type="match status" value="1"/>
</dbReference>
<keyword evidence="3" id="KW-0687">Ribonucleoprotein</keyword>
<dbReference type="InterPro" id="IPR000054">
    <property type="entry name" value="Ribosomal_eL31"/>
</dbReference>
<dbReference type="Pfam" id="PF01198">
    <property type="entry name" value="Ribosomal_L31e"/>
    <property type="match status" value="1"/>
</dbReference>
<dbReference type="HOGENOM" id="CLU_112570_1_1_1"/>
<keyword evidence="2 4" id="KW-0689">Ribosomal protein</keyword>
<dbReference type="PROSITE" id="PS01144">
    <property type="entry name" value="RIBOSOMAL_L31E"/>
    <property type="match status" value="1"/>
</dbReference>
<gene>
    <name evidence="5" type="primary">rpl31a</name>
    <name evidence="4" type="ORF">SJAG_02755</name>
</gene>
<dbReference type="SMART" id="SM01380">
    <property type="entry name" value="Ribosomal_L31e"/>
    <property type="match status" value="1"/>
</dbReference>
<dbReference type="VEuPathDB" id="FungiDB:SJAG_02755"/>
<comment type="similarity">
    <text evidence="1">Belongs to the eukaryotic ribosomal protein eL31 family.</text>
</comment>
<dbReference type="Proteomes" id="UP000001744">
    <property type="component" value="Unassembled WGS sequence"/>
</dbReference>
<dbReference type="CDD" id="cd00463">
    <property type="entry name" value="Ribosomal_L31e"/>
    <property type="match status" value="1"/>
</dbReference>
<organism evidence="4 6">
    <name type="scientific">Schizosaccharomyces japonicus (strain yFS275 / FY16936)</name>
    <name type="common">Fission yeast</name>
    <dbReference type="NCBI Taxonomy" id="402676"/>
    <lineage>
        <taxon>Eukaryota</taxon>
        <taxon>Fungi</taxon>
        <taxon>Dikarya</taxon>
        <taxon>Ascomycota</taxon>
        <taxon>Taphrinomycotina</taxon>
        <taxon>Schizosaccharomycetes</taxon>
        <taxon>Schizosaccharomycetales</taxon>
        <taxon>Schizosaccharomycetaceae</taxon>
        <taxon>Schizosaccharomyces</taxon>
    </lineage>
</organism>
<sequence length="122" mass="14224">MSSLRKTSEMANTKKSAINQVVTRDYTIHLHKRLHGVSFKKRAPRAIKEIVAFAQKHMQTKDVRVDPQLNKEVWKRGIKSVPHRLRLRLSRKRSDEDDKALYTYVQAVEVANPKMETTVVEE</sequence>
<evidence type="ECO:0000313" key="5">
    <source>
        <dbReference type="JaponicusDB" id="SJAG_02755"/>
    </source>
</evidence>
<dbReference type="GeneID" id="7051130"/>
<dbReference type="GO" id="GO:0022625">
    <property type="term" value="C:cytosolic large ribosomal subunit"/>
    <property type="evidence" value="ECO:0000318"/>
    <property type="project" value="GO_Central"/>
</dbReference>
<dbReference type="FunFam" id="3.10.440.10:FF:000001">
    <property type="entry name" value="60S ribosomal protein L31"/>
    <property type="match status" value="1"/>
</dbReference>
<dbReference type="EMBL" id="KE651166">
    <property type="protein sequence ID" value="EEB07654.2"/>
    <property type="molecule type" value="Genomic_DNA"/>
</dbReference>
<dbReference type="eggNOG" id="KOG0893">
    <property type="taxonomic scope" value="Eukaryota"/>
</dbReference>
<dbReference type="InterPro" id="IPR020052">
    <property type="entry name" value="Ribosomal_eL31_CS"/>
</dbReference>
<name>B6K133_SCHJY</name>
<accession>B6K133</accession>
<dbReference type="Gene3D" id="3.10.440.10">
    <property type="match status" value="1"/>
</dbReference>
<dbReference type="OrthoDB" id="9739313at2759"/>
<dbReference type="JaponicusDB" id="SJAG_02755">
    <property type="gene designation" value="rpl31a"/>
</dbReference>
<dbReference type="GO" id="GO:0003735">
    <property type="term" value="F:structural constituent of ribosome"/>
    <property type="evidence" value="ECO:0000318"/>
    <property type="project" value="GO_Central"/>
</dbReference>
<protein>
    <submittedName>
        <fullName evidence="4">60S ribosomal protein L31</fullName>
    </submittedName>
</protein>
<dbReference type="STRING" id="402676.B6K133"/>
<evidence type="ECO:0000256" key="3">
    <source>
        <dbReference type="ARBA" id="ARBA00023274"/>
    </source>
</evidence>
<dbReference type="GO" id="GO:0002181">
    <property type="term" value="P:cytoplasmic translation"/>
    <property type="evidence" value="ECO:0000318"/>
    <property type="project" value="GO_Central"/>
</dbReference>
<dbReference type="PANTHER" id="PTHR10956">
    <property type="entry name" value="60S RIBOSOMAL PROTEIN L31"/>
    <property type="match status" value="1"/>
</dbReference>
<dbReference type="AlphaFoldDB" id="B6K133"/>
<evidence type="ECO:0000256" key="1">
    <source>
        <dbReference type="ARBA" id="ARBA00010808"/>
    </source>
</evidence>
<evidence type="ECO:0000313" key="4">
    <source>
        <dbReference type="EMBL" id="EEB07654.2"/>
    </source>
</evidence>
<evidence type="ECO:0000313" key="6">
    <source>
        <dbReference type="Proteomes" id="UP000001744"/>
    </source>
</evidence>
<proteinExistence type="inferred from homology"/>
<dbReference type="OMA" id="EVWKQGI"/>
<dbReference type="InterPro" id="IPR023621">
    <property type="entry name" value="Ribosomal_eL31_dom_sf"/>
</dbReference>
<reference evidence="4 6" key="1">
    <citation type="journal article" date="2011" name="Science">
        <title>Comparative functional genomics of the fission yeasts.</title>
        <authorList>
            <person name="Rhind N."/>
            <person name="Chen Z."/>
            <person name="Yassour M."/>
            <person name="Thompson D.A."/>
            <person name="Haas B.J."/>
            <person name="Habib N."/>
            <person name="Wapinski I."/>
            <person name="Roy S."/>
            <person name="Lin M.F."/>
            <person name="Heiman D.I."/>
            <person name="Young S.K."/>
            <person name="Furuya K."/>
            <person name="Guo Y."/>
            <person name="Pidoux A."/>
            <person name="Chen H.M."/>
            <person name="Robbertse B."/>
            <person name="Goldberg J.M."/>
            <person name="Aoki K."/>
            <person name="Bayne E.H."/>
            <person name="Berlin A.M."/>
            <person name="Desjardins C.A."/>
            <person name="Dobbs E."/>
            <person name="Dukaj L."/>
            <person name="Fan L."/>
            <person name="FitzGerald M.G."/>
            <person name="French C."/>
            <person name="Gujja S."/>
            <person name="Hansen K."/>
            <person name="Keifenheim D."/>
            <person name="Levin J.Z."/>
            <person name="Mosher R.A."/>
            <person name="Mueller C.A."/>
            <person name="Pfiffner J."/>
            <person name="Priest M."/>
            <person name="Russ C."/>
            <person name="Smialowska A."/>
            <person name="Swoboda P."/>
            <person name="Sykes S.M."/>
            <person name="Vaughn M."/>
            <person name="Vengrova S."/>
            <person name="Yoder R."/>
            <person name="Zeng Q."/>
            <person name="Allshire R."/>
            <person name="Baulcombe D."/>
            <person name="Birren B.W."/>
            <person name="Brown W."/>
            <person name="Ekwall K."/>
            <person name="Kellis M."/>
            <person name="Leatherwood J."/>
            <person name="Levin H."/>
            <person name="Margalit H."/>
            <person name="Martienssen R."/>
            <person name="Nieduszynski C.A."/>
            <person name="Spatafora J.W."/>
            <person name="Friedman N."/>
            <person name="Dalgaard J.Z."/>
            <person name="Baumann P."/>
            <person name="Niki H."/>
            <person name="Regev A."/>
            <person name="Nusbaum C."/>
        </authorList>
    </citation>
    <scope>NUCLEOTIDE SEQUENCE [LARGE SCALE GENOMIC DNA]</scope>
    <source>
        <strain evidence="6">yFS275 / FY16936</strain>
    </source>
</reference>
<dbReference type="PANTHER" id="PTHR10956:SF0">
    <property type="entry name" value="60S RIBOSOMAL PROTEIN L31"/>
    <property type="match status" value="1"/>
</dbReference>
<keyword evidence="6" id="KW-1185">Reference proteome</keyword>